<dbReference type="InterPro" id="IPR032823">
    <property type="entry name" value="BCA_ABC_TP_C"/>
</dbReference>
<name>A0A4Z0NXK7_9HYPH</name>
<keyword evidence="3 5" id="KW-0067">ATP-binding</keyword>
<dbReference type="InterPro" id="IPR003593">
    <property type="entry name" value="AAA+_ATPase"/>
</dbReference>
<dbReference type="GO" id="GO:0005524">
    <property type="term" value="F:ATP binding"/>
    <property type="evidence" value="ECO:0007669"/>
    <property type="project" value="UniProtKB-KW"/>
</dbReference>
<evidence type="ECO:0000256" key="1">
    <source>
        <dbReference type="ARBA" id="ARBA00022448"/>
    </source>
</evidence>
<dbReference type="GO" id="GO:0016887">
    <property type="term" value="F:ATP hydrolysis activity"/>
    <property type="evidence" value="ECO:0007669"/>
    <property type="project" value="InterPro"/>
</dbReference>
<evidence type="ECO:0000256" key="3">
    <source>
        <dbReference type="ARBA" id="ARBA00022840"/>
    </source>
</evidence>
<protein>
    <submittedName>
        <fullName evidence="5">ATP-binding cassette domain-containing protein</fullName>
    </submittedName>
</protein>
<sequence>MARLSSRADAPVLEVRGLTVRFGAFQALADVSWQVSAGKILGIIGPNGAGKSTCFMAATNMVAHTGTLWLDGEDASARPAHDLPRAGLRRTFQQNAFFGGMTVLENMEAALLDARPSPLAEAVFLPWREARRRRTIAERARTHLLAYHVPESTHGLLPGELSYGTQRMLSIALAAAPGARAVLLDEPAAGLGGPDMIALRSLLERMRDSGLAVVLIEHHMDLVMAIADEVVVLDLGRMIARGRPAEIQADARVREAYLGRAA</sequence>
<keyword evidence="6" id="KW-1185">Reference proteome</keyword>
<dbReference type="PANTHER" id="PTHR45772:SF9">
    <property type="entry name" value="CONSERVED COMPONENT OF ABC TRANSPORTER FOR NATURAL AMINO ACIDS"/>
    <property type="match status" value="1"/>
</dbReference>
<dbReference type="AlphaFoldDB" id="A0A4Z0NXK7"/>
<dbReference type="Pfam" id="PF00005">
    <property type="entry name" value="ABC_tran"/>
    <property type="match status" value="1"/>
</dbReference>
<gene>
    <name evidence="5" type="ORF">EU555_02960</name>
</gene>
<keyword evidence="2" id="KW-0547">Nucleotide-binding</keyword>
<comment type="caution">
    <text evidence="5">The sequence shown here is derived from an EMBL/GenBank/DDBJ whole genome shotgun (WGS) entry which is preliminary data.</text>
</comment>
<dbReference type="PROSITE" id="PS50893">
    <property type="entry name" value="ABC_TRANSPORTER_2"/>
    <property type="match status" value="1"/>
</dbReference>
<evidence type="ECO:0000313" key="5">
    <source>
        <dbReference type="EMBL" id="TGE01655.1"/>
    </source>
</evidence>
<reference evidence="5 6" key="1">
    <citation type="submission" date="2019-04" db="EMBL/GenBank/DDBJ databases">
        <authorList>
            <person name="Feng G."/>
            <person name="Zhu H."/>
        </authorList>
    </citation>
    <scope>NUCLEOTIDE SEQUENCE [LARGE SCALE GENOMIC DNA]</scope>
    <source>
        <strain evidence="5 6">6HR-1</strain>
    </source>
</reference>
<dbReference type="InterPro" id="IPR003439">
    <property type="entry name" value="ABC_transporter-like_ATP-bd"/>
</dbReference>
<dbReference type="SUPFAM" id="SSF52540">
    <property type="entry name" value="P-loop containing nucleoside triphosphate hydrolases"/>
    <property type="match status" value="1"/>
</dbReference>
<organism evidence="5 6">
    <name type="scientific">Methylobacterium nonmethylotrophicum</name>
    <dbReference type="NCBI Taxonomy" id="1141884"/>
    <lineage>
        <taxon>Bacteria</taxon>
        <taxon>Pseudomonadati</taxon>
        <taxon>Pseudomonadota</taxon>
        <taxon>Alphaproteobacteria</taxon>
        <taxon>Hyphomicrobiales</taxon>
        <taxon>Methylobacteriaceae</taxon>
        <taxon>Methylobacterium</taxon>
    </lineage>
</organism>
<proteinExistence type="predicted"/>
<accession>A0A4Z0NXK7</accession>
<dbReference type="InterPro" id="IPR027417">
    <property type="entry name" value="P-loop_NTPase"/>
</dbReference>
<keyword evidence="1" id="KW-0813">Transport</keyword>
<dbReference type="Proteomes" id="UP000297535">
    <property type="component" value="Unassembled WGS sequence"/>
</dbReference>
<dbReference type="OrthoDB" id="9779872at2"/>
<dbReference type="InterPro" id="IPR051120">
    <property type="entry name" value="ABC_AA/LPS_Transport"/>
</dbReference>
<evidence type="ECO:0000256" key="2">
    <source>
        <dbReference type="ARBA" id="ARBA00022741"/>
    </source>
</evidence>
<dbReference type="SMART" id="SM00382">
    <property type="entry name" value="AAA"/>
    <property type="match status" value="1"/>
</dbReference>
<feature type="domain" description="ABC transporter" evidence="4">
    <location>
        <begin position="13"/>
        <end position="260"/>
    </location>
</feature>
<dbReference type="Pfam" id="PF12399">
    <property type="entry name" value="BCA_ABC_TP_C"/>
    <property type="match status" value="1"/>
</dbReference>
<dbReference type="PANTHER" id="PTHR45772">
    <property type="entry name" value="CONSERVED COMPONENT OF ABC TRANSPORTER FOR NATURAL AMINO ACIDS-RELATED"/>
    <property type="match status" value="1"/>
</dbReference>
<evidence type="ECO:0000313" key="6">
    <source>
        <dbReference type="Proteomes" id="UP000297535"/>
    </source>
</evidence>
<dbReference type="EMBL" id="SRLB01000002">
    <property type="protein sequence ID" value="TGE01655.1"/>
    <property type="molecule type" value="Genomic_DNA"/>
</dbReference>
<dbReference type="GO" id="GO:0005886">
    <property type="term" value="C:plasma membrane"/>
    <property type="evidence" value="ECO:0007669"/>
    <property type="project" value="TreeGrafter"/>
</dbReference>
<dbReference type="Gene3D" id="3.40.50.300">
    <property type="entry name" value="P-loop containing nucleotide triphosphate hydrolases"/>
    <property type="match status" value="1"/>
</dbReference>
<evidence type="ECO:0000259" key="4">
    <source>
        <dbReference type="PROSITE" id="PS50893"/>
    </source>
</evidence>